<evidence type="ECO:0000313" key="3">
    <source>
        <dbReference type="Proteomes" id="UP001139887"/>
    </source>
</evidence>
<gene>
    <name evidence="2" type="ORF">IWW36_005640</name>
</gene>
<dbReference type="AlphaFoldDB" id="A0A9W8I179"/>
<feature type="region of interest" description="Disordered" evidence="1">
    <location>
        <begin position="344"/>
        <end position="376"/>
    </location>
</feature>
<feature type="compositionally biased region" description="Low complexity" evidence="1">
    <location>
        <begin position="362"/>
        <end position="376"/>
    </location>
</feature>
<comment type="caution">
    <text evidence="2">The sequence shown here is derived from an EMBL/GenBank/DDBJ whole genome shotgun (WGS) entry which is preliminary data.</text>
</comment>
<feature type="compositionally biased region" description="Polar residues" evidence="1">
    <location>
        <begin position="200"/>
        <end position="213"/>
    </location>
</feature>
<evidence type="ECO:0000313" key="2">
    <source>
        <dbReference type="EMBL" id="KAJ2843208.1"/>
    </source>
</evidence>
<evidence type="ECO:0000256" key="1">
    <source>
        <dbReference type="SAM" id="MobiDB-lite"/>
    </source>
</evidence>
<accession>A0A9W8I179</accession>
<proteinExistence type="predicted"/>
<reference evidence="2" key="1">
    <citation type="submission" date="2022-07" db="EMBL/GenBank/DDBJ databases">
        <title>Phylogenomic reconstructions and comparative analyses of Kickxellomycotina fungi.</title>
        <authorList>
            <person name="Reynolds N.K."/>
            <person name="Stajich J.E."/>
            <person name="Barry K."/>
            <person name="Grigoriev I.V."/>
            <person name="Crous P."/>
            <person name="Smith M.E."/>
        </authorList>
    </citation>
    <scope>NUCLEOTIDE SEQUENCE</scope>
    <source>
        <strain evidence="2">NRRL 1566</strain>
    </source>
</reference>
<protein>
    <submittedName>
        <fullName evidence="2">Uncharacterized protein</fullName>
    </submittedName>
</protein>
<keyword evidence="3" id="KW-1185">Reference proteome</keyword>
<sequence length="421" mass="44902">MSAAQGWAAIDQVLEEHMGLLAYLNDIYGLGVARISSRITAEFSDRILARTLVHAIDIGWRAGASPEETLFMQVVTLFTAHFFSIVRFSPLLIDVITALFSEGSNTSGAHLPHPFIPSPFEPSRTLVPWLCAVVEVLRNKAIGPTTLVKSALTPRRMLRTRALLESLTGTTSLSNRDCCSSNSACSTSANAHPPTIAAVTASSPPLNASTDPQGSPPLPPHTQTIATAMVQILAEDPPTHTWITVDLAALVLAQLTRSSRNGRLVLDSSLSSELAQAQRTRSAELRALLLATNEGTEHDQIGCGSWKVLAQCLADFANSDAETLTMKVQFEARHVFAPEPASPNLSPILPASPSSVPPMQPPSLQQQFRRSSTSSSTANPLALLTKAVISPLTASLASTHSSHTSLPSLSLSPFETPTPHH</sequence>
<dbReference type="EMBL" id="JANBUW010001495">
    <property type="protein sequence ID" value="KAJ2843208.1"/>
    <property type="molecule type" value="Genomic_DNA"/>
</dbReference>
<feature type="region of interest" description="Disordered" evidence="1">
    <location>
        <begin position="197"/>
        <end position="222"/>
    </location>
</feature>
<dbReference type="OrthoDB" id="294052at2759"/>
<name>A0A9W8I179_9FUNG</name>
<dbReference type="Proteomes" id="UP001139887">
    <property type="component" value="Unassembled WGS sequence"/>
</dbReference>
<feature type="non-terminal residue" evidence="2">
    <location>
        <position position="421"/>
    </location>
</feature>
<organism evidence="2 3">
    <name type="scientific">Coemansia brasiliensis</name>
    <dbReference type="NCBI Taxonomy" id="2650707"/>
    <lineage>
        <taxon>Eukaryota</taxon>
        <taxon>Fungi</taxon>
        <taxon>Fungi incertae sedis</taxon>
        <taxon>Zoopagomycota</taxon>
        <taxon>Kickxellomycotina</taxon>
        <taxon>Kickxellomycetes</taxon>
        <taxon>Kickxellales</taxon>
        <taxon>Kickxellaceae</taxon>
        <taxon>Coemansia</taxon>
    </lineage>
</organism>
<feature type="region of interest" description="Disordered" evidence="1">
    <location>
        <begin position="400"/>
        <end position="421"/>
    </location>
</feature>